<feature type="region of interest" description="Disordered" evidence="1">
    <location>
        <begin position="234"/>
        <end position="300"/>
    </location>
</feature>
<sequence length="324" mass="35118">MKLAAHSISPVERQVTYQLLSMISVMQKSFAPACHNLPVLQNFQTTKLLSVESAGGALTEASQPESSTSTASENEAAPLEVSVSRGCRVRETDVNESLRESTWATAETTTPIFSGCEKDRIYLDPLEAQAHFVSSVSKHREVTTTHSAAHSAVRSAIPVNATAHRRPGFTRWAPLPTHYIAADSRGAAFSARTSRFRGHLDDELGDDCFSSQQSLAPAYLIERSLQRLQAVVPVQIPTSPPPDRNLTPTPASDTTRDRSSTPTSHLNRAMSPDATPPRLVKGRQSDRSPGSGDASWLKVAENAMRKTPNILPYVPSSSPLTPLQ</sequence>
<evidence type="ECO:0000256" key="1">
    <source>
        <dbReference type="SAM" id="MobiDB-lite"/>
    </source>
</evidence>
<reference evidence="2" key="1">
    <citation type="journal article" date="2020" name="Stud. Mycol.">
        <title>101 Dothideomycetes genomes: a test case for predicting lifestyles and emergence of pathogens.</title>
        <authorList>
            <person name="Haridas S."/>
            <person name="Albert R."/>
            <person name="Binder M."/>
            <person name="Bloem J."/>
            <person name="Labutti K."/>
            <person name="Salamov A."/>
            <person name="Andreopoulos B."/>
            <person name="Baker S."/>
            <person name="Barry K."/>
            <person name="Bills G."/>
            <person name="Bluhm B."/>
            <person name="Cannon C."/>
            <person name="Castanera R."/>
            <person name="Culley D."/>
            <person name="Daum C."/>
            <person name="Ezra D."/>
            <person name="Gonzalez J."/>
            <person name="Henrissat B."/>
            <person name="Kuo A."/>
            <person name="Liang C."/>
            <person name="Lipzen A."/>
            <person name="Lutzoni F."/>
            <person name="Magnuson J."/>
            <person name="Mondo S."/>
            <person name="Nolan M."/>
            <person name="Ohm R."/>
            <person name="Pangilinan J."/>
            <person name="Park H.-J."/>
            <person name="Ramirez L."/>
            <person name="Alfaro M."/>
            <person name="Sun H."/>
            <person name="Tritt A."/>
            <person name="Yoshinaga Y."/>
            <person name="Zwiers L.-H."/>
            <person name="Turgeon B."/>
            <person name="Goodwin S."/>
            <person name="Spatafora J."/>
            <person name="Crous P."/>
            <person name="Grigoriev I."/>
        </authorList>
    </citation>
    <scope>NUCLEOTIDE SEQUENCE</scope>
    <source>
        <strain evidence="2">CBS 262.69</strain>
    </source>
</reference>
<gene>
    <name evidence="2" type="ORF">EJ06DRAFT_52008</name>
</gene>
<feature type="compositionally biased region" description="Low complexity" evidence="1">
    <location>
        <begin position="65"/>
        <end position="77"/>
    </location>
</feature>
<name>A0A6G1HUB8_9PEZI</name>
<evidence type="ECO:0000313" key="2">
    <source>
        <dbReference type="EMBL" id="KAF2399437.1"/>
    </source>
</evidence>
<protein>
    <submittedName>
        <fullName evidence="2">Uncharacterized protein</fullName>
    </submittedName>
</protein>
<organism evidence="2 3">
    <name type="scientific">Trichodelitschia bisporula</name>
    <dbReference type="NCBI Taxonomy" id="703511"/>
    <lineage>
        <taxon>Eukaryota</taxon>
        <taxon>Fungi</taxon>
        <taxon>Dikarya</taxon>
        <taxon>Ascomycota</taxon>
        <taxon>Pezizomycotina</taxon>
        <taxon>Dothideomycetes</taxon>
        <taxon>Dothideomycetes incertae sedis</taxon>
        <taxon>Phaeotrichales</taxon>
        <taxon>Phaeotrichaceae</taxon>
        <taxon>Trichodelitschia</taxon>
    </lineage>
</organism>
<feature type="region of interest" description="Disordered" evidence="1">
    <location>
        <begin position="56"/>
        <end position="82"/>
    </location>
</feature>
<proteinExistence type="predicted"/>
<dbReference type="Proteomes" id="UP000799640">
    <property type="component" value="Unassembled WGS sequence"/>
</dbReference>
<dbReference type="EMBL" id="ML996697">
    <property type="protein sequence ID" value="KAF2399437.1"/>
    <property type="molecule type" value="Genomic_DNA"/>
</dbReference>
<evidence type="ECO:0000313" key="3">
    <source>
        <dbReference type="Proteomes" id="UP000799640"/>
    </source>
</evidence>
<keyword evidence="3" id="KW-1185">Reference proteome</keyword>
<accession>A0A6G1HUB8</accession>
<dbReference type="AlphaFoldDB" id="A0A6G1HUB8"/>